<name>A0A060HML0_9ARCH</name>
<protein>
    <submittedName>
        <fullName evidence="3">Uncharacterized protein</fullName>
    </submittedName>
</protein>
<dbReference type="AlphaFoldDB" id="A0A060HML0"/>
<evidence type="ECO:0000256" key="1">
    <source>
        <dbReference type="SAM" id="MobiDB-lite"/>
    </source>
</evidence>
<keyword evidence="2" id="KW-0812">Transmembrane</keyword>
<feature type="transmembrane region" description="Helical" evidence="2">
    <location>
        <begin position="23"/>
        <end position="53"/>
    </location>
</feature>
<dbReference type="STRING" id="926571.NVIE_024640"/>
<reference evidence="3 4" key="1">
    <citation type="journal article" date="2014" name="Int. J. Syst. Evol. Microbiol.">
        <title>Nitrososphaera viennensis gen. nov., sp. nov., an aerobic and mesophilic, ammonia-oxidizing archaeon from soil and a member of the archaeal phylum Thaumarchaeota.</title>
        <authorList>
            <person name="Stieglmeier M."/>
            <person name="Klingl A."/>
            <person name="Alves R.J."/>
            <person name="Rittmann S.K."/>
            <person name="Melcher M."/>
            <person name="Leisch N."/>
            <person name="Schleper C."/>
        </authorList>
    </citation>
    <scope>NUCLEOTIDE SEQUENCE [LARGE SCALE GENOMIC DNA]</scope>
    <source>
        <strain evidence="3">EN76</strain>
    </source>
</reference>
<feature type="region of interest" description="Disordered" evidence="1">
    <location>
        <begin position="61"/>
        <end position="80"/>
    </location>
</feature>
<proteinExistence type="predicted"/>
<keyword evidence="2" id="KW-1133">Transmembrane helix</keyword>
<evidence type="ECO:0000256" key="2">
    <source>
        <dbReference type="SAM" id="Phobius"/>
    </source>
</evidence>
<organism evidence="3 4">
    <name type="scientific">Nitrososphaera viennensis EN76</name>
    <dbReference type="NCBI Taxonomy" id="926571"/>
    <lineage>
        <taxon>Archaea</taxon>
        <taxon>Nitrososphaerota</taxon>
        <taxon>Nitrososphaeria</taxon>
        <taxon>Nitrososphaerales</taxon>
        <taxon>Nitrososphaeraceae</taxon>
        <taxon>Nitrososphaera</taxon>
    </lineage>
</organism>
<evidence type="ECO:0000313" key="3">
    <source>
        <dbReference type="EMBL" id="AIC16728.1"/>
    </source>
</evidence>
<evidence type="ECO:0000313" key="4">
    <source>
        <dbReference type="Proteomes" id="UP000027093"/>
    </source>
</evidence>
<dbReference type="EMBL" id="CP007536">
    <property type="protein sequence ID" value="AIC16728.1"/>
    <property type="molecule type" value="Genomic_DNA"/>
</dbReference>
<keyword evidence="4" id="KW-1185">Reference proteome</keyword>
<sequence>MRVRMVINACAHRGELLLYARHYYVVMSAILFLVVIPAVIAFLFSVFVAYYAFSDASERQLSSGEPDAHRLSIEVPSGQP</sequence>
<accession>A0A060HML0</accession>
<dbReference type="KEGG" id="nvn:NVIE_024640"/>
<dbReference type="Proteomes" id="UP000027093">
    <property type="component" value="Chromosome"/>
</dbReference>
<dbReference type="HOGENOM" id="CLU_2712608_0_0_2"/>
<gene>
    <name evidence="3" type="ORF">NVIE_024640</name>
</gene>
<keyword evidence="2" id="KW-0472">Membrane</keyword>